<dbReference type="Gene3D" id="3.40.190.10">
    <property type="entry name" value="Periplasmic binding protein-like II"/>
    <property type="match status" value="1"/>
</dbReference>
<proteinExistence type="inferred from homology"/>
<dbReference type="PIRSF" id="PIRSF002741">
    <property type="entry name" value="MppA"/>
    <property type="match status" value="1"/>
</dbReference>
<dbReference type="CDD" id="cd00995">
    <property type="entry name" value="PBP2_NikA_DppA_OppA_like"/>
    <property type="match status" value="1"/>
</dbReference>
<gene>
    <name evidence="7" type="ORF">OKW52_03890</name>
</gene>
<feature type="signal peptide" evidence="5">
    <location>
        <begin position="1"/>
        <end position="27"/>
    </location>
</feature>
<evidence type="ECO:0000256" key="4">
    <source>
        <dbReference type="ARBA" id="ARBA00022729"/>
    </source>
</evidence>
<dbReference type="PANTHER" id="PTHR30290">
    <property type="entry name" value="PERIPLASMIC BINDING COMPONENT OF ABC TRANSPORTER"/>
    <property type="match status" value="1"/>
</dbReference>
<dbReference type="Proteomes" id="UP001208938">
    <property type="component" value="Unassembled WGS sequence"/>
</dbReference>
<evidence type="ECO:0000313" key="7">
    <source>
        <dbReference type="EMBL" id="MCW1931426.1"/>
    </source>
</evidence>
<name>A0ABT3GV67_9RHOB</name>
<dbReference type="Gene3D" id="3.90.76.10">
    <property type="entry name" value="Dipeptide-binding Protein, Domain 1"/>
    <property type="match status" value="1"/>
</dbReference>
<dbReference type="SUPFAM" id="SSF53850">
    <property type="entry name" value="Periplasmic binding protein-like II"/>
    <property type="match status" value="1"/>
</dbReference>
<comment type="subcellular location">
    <subcellularLocation>
        <location evidence="1">Periplasm</location>
    </subcellularLocation>
</comment>
<dbReference type="Gene3D" id="3.10.105.10">
    <property type="entry name" value="Dipeptide-binding Protein, Domain 3"/>
    <property type="match status" value="1"/>
</dbReference>
<dbReference type="EMBL" id="JAPDFL010000001">
    <property type="protein sequence ID" value="MCW1931426.1"/>
    <property type="molecule type" value="Genomic_DNA"/>
</dbReference>
<accession>A0ABT3GV67</accession>
<comment type="caution">
    <text evidence="7">The sequence shown here is derived from an EMBL/GenBank/DDBJ whole genome shotgun (WGS) entry which is preliminary data.</text>
</comment>
<feature type="chain" id="PRO_5045803086" evidence="5">
    <location>
        <begin position="28"/>
        <end position="512"/>
    </location>
</feature>
<dbReference type="InterPro" id="IPR000914">
    <property type="entry name" value="SBP_5_dom"/>
</dbReference>
<keyword evidence="3" id="KW-0813">Transport</keyword>
<feature type="domain" description="Solute-binding protein family 5" evidence="6">
    <location>
        <begin position="78"/>
        <end position="397"/>
    </location>
</feature>
<protein>
    <submittedName>
        <fullName evidence="7">ABC transporter substrate-binding protein</fullName>
    </submittedName>
</protein>
<dbReference type="RefSeq" id="WP_164736624.1">
    <property type="nucleotide sequence ID" value="NZ_JAPDFL010000001.1"/>
</dbReference>
<keyword evidence="4 5" id="KW-0732">Signal</keyword>
<reference evidence="7 8" key="1">
    <citation type="submission" date="2022-10" db="EMBL/GenBank/DDBJ databases">
        <title>Pararhodobacter sp. nov., isolated from marine algae.</title>
        <authorList>
            <person name="Choi B.J."/>
            <person name="Kim J.M."/>
            <person name="Lee J.K."/>
            <person name="Choi D.G."/>
            <person name="Jeon C.O."/>
        </authorList>
    </citation>
    <scope>NUCLEOTIDE SEQUENCE [LARGE SCALE GENOMIC DNA]</scope>
    <source>
        <strain evidence="7 8">ZQ420</strain>
    </source>
</reference>
<keyword evidence="8" id="KW-1185">Reference proteome</keyword>
<dbReference type="InterPro" id="IPR039424">
    <property type="entry name" value="SBP_5"/>
</dbReference>
<evidence type="ECO:0000256" key="1">
    <source>
        <dbReference type="ARBA" id="ARBA00004418"/>
    </source>
</evidence>
<evidence type="ECO:0000313" key="8">
    <source>
        <dbReference type="Proteomes" id="UP001208938"/>
    </source>
</evidence>
<dbReference type="InterPro" id="IPR030678">
    <property type="entry name" value="Peptide/Ni-bd"/>
</dbReference>
<organism evidence="7 8">
    <name type="scientific">Pararhodobacter zhoushanensis</name>
    <dbReference type="NCBI Taxonomy" id="2479545"/>
    <lineage>
        <taxon>Bacteria</taxon>
        <taxon>Pseudomonadati</taxon>
        <taxon>Pseudomonadota</taxon>
        <taxon>Alphaproteobacteria</taxon>
        <taxon>Rhodobacterales</taxon>
        <taxon>Paracoccaceae</taxon>
        <taxon>Pararhodobacter</taxon>
    </lineage>
</organism>
<comment type="similarity">
    <text evidence="2">Belongs to the bacterial solute-binding protein 5 family.</text>
</comment>
<dbReference type="Pfam" id="PF00496">
    <property type="entry name" value="SBP_bac_5"/>
    <property type="match status" value="1"/>
</dbReference>
<evidence type="ECO:0000256" key="5">
    <source>
        <dbReference type="SAM" id="SignalP"/>
    </source>
</evidence>
<sequence>MTIVRPLTGLTALALALALGIVPATRAAQAQATPDNFIVAVAEEPDTLDLTSTSHAPGGRITLENITEGLWRTTTDGEVVPGLASFEASPDGMMITFHLRQDVVFHSGDPFTAEDVVFSHERMTERAPQYARRARNVDHLEIVDPYTVRMVFSRPDAGLLPARGFSIASKAYFDRVGEEEFTRHPVGTGPYEFVSYTPGSNMVLRRFDGYWGDAVQVENATFRFVREASTRLAQLQTGEVGMTMDVPYTDVESLRSAGFGLEFLNAHPTVGIQFQTTNPDVPWHDPRVRQAFAYAIDREAIIGGLLQGVPAVSEAVTEGELGYDPALEFRAYDPAHARQLLADAGYPNGFDMPFYIWGGAFAGLRETAEAVVLYLQQVGINADVQTLEASQFLGMLREVSGSEDGVYVGISAMPWANQSDPIEALTVAFYGRSPFAPYRNADVDTLIAQANTLLDPAERGPVLQQIFALMYEDAALVPLWNFVAVYAQAEGVEFTPTQRWFPVVQLRDVSFD</sequence>
<dbReference type="PANTHER" id="PTHR30290:SF9">
    <property type="entry name" value="OLIGOPEPTIDE-BINDING PROTEIN APPA"/>
    <property type="match status" value="1"/>
</dbReference>
<evidence type="ECO:0000259" key="6">
    <source>
        <dbReference type="Pfam" id="PF00496"/>
    </source>
</evidence>
<evidence type="ECO:0000256" key="2">
    <source>
        <dbReference type="ARBA" id="ARBA00005695"/>
    </source>
</evidence>
<evidence type="ECO:0000256" key="3">
    <source>
        <dbReference type="ARBA" id="ARBA00022448"/>
    </source>
</evidence>